<proteinExistence type="predicted"/>
<dbReference type="EMBL" id="CM042009">
    <property type="protein sequence ID" value="KAI3789284.1"/>
    <property type="molecule type" value="Genomic_DNA"/>
</dbReference>
<organism evidence="1 2">
    <name type="scientific">Cichorium intybus</name>
    <name type="common">Chicory</name>
    <dbReference type="NCBI Taxonomy" id="13427"/>
    <lineage>
        <taxon>Eukaryota</taxon>
        <taxon>Viridiplantae</taxon>
        <taxon>Streptophyta</taxon>
        <taxon>Embryophyta</taxon>
        <taxon>Tracheophyta</taxon>
        <taxon>Spermatophyta</taxon>
        <taxon>Magnoliopsida</taxon>
        <taxon>eudicotyledons</taxon>
        <taxon>Gunneridae</taxon>
        <taxon>Pentapetalae</taxon>
        <taxon>asterids</taxon>
        <taxon>campanulids</taxon>
        <taxon>Asterales</taxon>
        <taxon>Asteraceae</taxon>
        <taxon>Cichorioideae</taxon>
        <taxon>Cichorieae</taxon>
        <taxon>Cichoriinae</taxon>
        <taxon>Cichorium</taxon>
    </lineage>
</organism>
<accession>A0ACB9H0L1</accession>
<dbReference type="Proteomes" id="UP001055811">
    <property type="component" value="Linkage Group LG01"/>
</dbReference>
<comment type="caution">
    <text evidence="1">The sequence shown here is derived from an EMBL/GenBank/DDBJ whole genome shotgun (WGS) entry which is preliminary data.</text>
</comment>
<sequence>MNAMRCLIPYAKEYQEKNYFNRSGTLVSDEEYLESKESFCNKEVCHCCLRSTISQVTCFHGQQELGSEPVYEIKVAPAKKSAPAAATKPAQAAKKDSSSKEESDEEDDEDDISDEDEKPAKSS</sequence>
<keyword evidence="2" id="KW-1185">Reference proteome</keyword>
<gene>
    <name evidence="1" type="ORF">L2E82_02076</name>
</gene>
<evidence type="ECO:0000313" key="2">
    <source>
        <dbReference type="Proteomes" id="UP001055811"/>
    </source>
</evidence>
<reference evidence="2" key="1">
    <citation type="journal article" date="2022" name="Mol. Ecol. Resour.">
        <title>The genomes of chicory, endive, great burdock and yacon provide insights into Asteraceae palaeo-polyploidization history and plant inulin production.</title>
        <authorList>
            <person name="Fan W."/>
            <person name="Wang S."/>
            <person name="Wang H."/>
            <person name="Wang A."/>
            <person name="Jiang F."/>
            <person name="Liu H."/>
            <person name="Zhao H."/>
            <person name="Xu D."/>
            <person name="Zhang Y."/>
        </authorList>
    </citation>
    <scope>NUCLEOTIDE SEQUENCE [LARGE SCALE GENOMIC DNA]</scope>
    <source>
        <strain evidence="2">cv. Punajuju</strain>
    </source>
</reference>
<evidence type="ECO:0000313" key="1">
    <source>
        <dbReference type="EMBL" id="KAI3789284.1"/>
    </source>
</evidence>
<reference evidence="1 2" key="2">
    <citation type="journal article" date="2022" name="Mol. Ecol. Resour.">
        <title>The genomes of chicory, endive, great burdock and yacon provide insights into Asteraceae paleo-polyploidization history and plant inulin production.</title>
        <authorList>
            <person name="Fan W."/>
            <person name="Wang S."/>
            <person name="Wang H."/>
            <person name="Wang A."/>
            <person name="Jiang F."/>
            <person name="Liu H."/>
            <person name="Zhao H."/>
            <person name="Xu D."/>
            <person name="Zhang Y."/>
        </authorList>
    </citation>
    <scope>NUCLEOTIDE SEQUENCE [LARGE SCALE GENOMIC DNA]</scope>
    <source>
        <strain evidence="2">cv. Punajuju</strain>
        <tissue evidence="1">Leaves</tissue>
    </source>
</reference>
<name>A0ACB9H0L1_CICIN</name>
<protein>
    <submittedName>
        <fullName evidence="1">Uncharacterized protein</fullName>
    </submittedName>
</protein>